<dbReference type="EMBL" id="JAUSRD010000021">
    <property type="protein sequence ID" value="MDP9896786.1"/>
    <property type="molecule type" value="Genomic_DNA"/>
</dbReference>
<comment type="caution">
    <text evidence="3">The sequence shown here is derived from an EMBL/GenBank/DDBJ whole genome shotgun (WGS) entry which is preliminary data.</text>
</comment>
<name>A0AAW8DAA8_9BURK</name>
<protein>
    <submittedName>
        <fullName evidence="3">Tripartite-type tricarboxylate transporter receptor subunit TctC</fullName>
    </submittedName>
</protein>
<gene>
    <name evidence="3" type="ORF">J2W31_005927</name>
</gene>
<evidence type="ECO:0000256" key="1">
    <source>
        <dbReference type="ARBA" id="ARBA00006987"/>
    </source>
</evidence>
<dbReference type="InterPro" id="IPR042100">
    <property type="entry name" value="Bug_dom1"/>
</dbReference>
<dbReference type="Proteomes" id="UP001242045">
    <property type="component" value="Unassembled WGS sequence"/>
</dbReference>
<feature type="chain" id="PRO_5043801700" evidence="2">
    <location>
        <begin position="36"/>
        <end position="336"/>
    </location>
</feature>
<dbReference type="AlphaFoldDB" id="A0AAW8DAA8"/>
<dbReference type="PIRSF" id="PIRSF017082">
    <property type="entry name" value="YflP"/>
    <property type="match status" value="1"/>
</dbReference>
<evidence type="ECO:0000313" key="3">
    <source>
        <dbReference type="EMBL" id="MDP9896786.1"/>
    </source>
</evidence>
<dbReference type="PANTHER" id="PTHR42928">
    <property type="entry name" value="TRICARBOXYLATE-BINDING PROTEIN"/>
    <property type="match status" value="1"/>
</dbReference>
<sequence length="336" mass="34948">MPIIRTRRAASRRLFIAVAAFAASAPLLAPLSASAQTAYPSRPIRLIVPFPAGGGTDLIAREVANKVATSNGWSIVIDNKPGSGGNLGVDAAAKAAPDGYTLALGQTSNLAINPTLYAKLPYNVEKDLTPVGLVASAPLVLVVSSESPYKTLADVVAAAKAKPEALNYASSGSGTVAHLATELFQKTANVRFTHVPYKGAAQGSTDLIGGQIQMYMSSIPTLIGHIKSGKMRPIVVTSLKRTTDLPDAPTVDESGFKGFEAATWFGVVGPAGLPKDVVAKLNAAFNKAVEDPEVKRKLAAQGAEVRGSTPEAFGAYIRSETVRWGKVVKEAGAKVD</sequence>
<dbReference type="Gene3D" id="3.40.190.10">
    <property type="entry name" value="Periplasmic binding protein-like II"/>
    <property type="match status" value="1"/>
</dbReference>
<keyword evidence="2" id="KW-0732">Signal</keyword>
<evidence type="ECO:0000313" key="4">
    <source>
        <dbReference type="Proteomes" id="UP001242045"/>
    </source>
</evidence>
<evidence type="ECO:0000256" key="2">
    <source>
        <dbReference type="SAM" id="SignalP"/>
    </source>
</evidence>
<organism evidence="3 4">
    <name type="scientific">Variovorax boronicumulans</name>
    <dbReference type="NCBI Taxonomy" id="436515"/>
    <lineage>
        <taxon>Bacteria</taxon>
        <taxon>Pseudomonadati</taxon>
        <taxon>Pseudomonadota</taxon>
        <taxon>Betaproteobacteria</taxon>
        <taxon>Burkholderiales</taxon>
        <taxon>Comamonadaceae</taxon>
        <taxon>Variovorax</taxon>
    </lineage>
</organism>
<comment type="similarity">
    <text evidence="1">Belongs to the UPF0065 (bug) family.</text>
</comment>
<dbReference type="CDD" id="cd13578">
    <property type="entry name" value="PBP2_Bug27"/>
    <property type="match status" value="1"/>
</dbReference>
<reference evidence="3" key="1">
    <citation type="submission" date="2023-07" db="EMBL/GenBank/DDBJ databases">
        <title>Sorghum-associated microbial communities from plants grown in Nebraska, USA.</title>
        <authorList>
            <person name="Schachtman D."/>
        </authorList>
    </citation>
    <scope>NUCLEOTIDE SEQUENCE</scope>
    <source>
        <strain evidence="3">DS3754</strain>
    </source>
</reference>
<proteinExistence type="inferred from homology"/>
<dbReference type="SUPFAM" id="SSF53850">
    <property type="entry name" value="Periplasmic binding protein-like II"/>
    <property type="match status" value="1"/>
</dbReference>
<dbReference type="InterPro" id="IPR005064">
    <property type="entry name" value="BUG"/>
</dbReference>
<dbReference type="InterPro" id="IPR006311">
    <property type="entry name" value="TAT_signal"/>
</dbReference>
<dbReference type="Gene3D" id="3.40.190.150">
    <property type="entry name" value="Bordetella uptake gene, domain 1"/>
    <property type="match status" value="1"/>
</dbReference>
<dbReference type="RefSeq" id="WP_307686977.1">
    <property type="nucleotide sequence ID" value="NZ_JAUSRD010000021.1"/>
</dbReference>
<accession>A0AAW8DAA8</accession>
<dbReference type="Pfam" id="PF03401">
    <property type="entry name" value="TctC"/>
    <property type="match status" value="1"/>
</dbReference>
<feature type="signal peptide" evidence="2">
    <location>
        <begin position="1"/>
        <end position="35"/>
    </location>
</feature>
<keyword evidence="3" id="KW-0675">Receptor</keyword>
<dbReference type="PANTHER" id="PTHR42928:SF5">
    <property type="entry name" value="BLR1237 PROTEIN"/>
    <property type="match status" value="1"/>
</dbReference>
<dbReference type="PROSITE" id="PS51318">
    <property type="entry name" value="TAT"/>
    <property type="match status" value="1"/>
</dbReference>